<dbReference type="InterPro" id="IPR001206">
    <property type="entry name" value="Diacylglycerol_kinase_cat_dom"/>
</dbReference>
<evidence type="ECO:0000313" key="2">
    <source>
        <dbReference type="EMBL" id="QSV46814.1"/>
    </source>
</evidence>
<sequence>MRGGIPSPPDLHDLARCRAVTIGMVTNPRSGGNKKGLGKIREFLARNPGIHHGEAVTPSEVQGVLADFASKGVNLLVVNGGDGTVQSVLTALYVRSLFSVPPLLALLQAGTTSMLSRDVGVRGTPLAALAKILDWSTGAGAGNQSVFERPVLKISQADDSEPICGMFFGAGAIPQGIDLCHTSMNPNGVRGELLPGLIIARFLLAVLTGKGTFVPSTDMEIRFDAAPPLENSYLFAMISTLERLFLGLHPFWGTEAAPLRFTALKANPPYLLRNLPYLLRGRRTTTASPENGFFSHNVWEITLDFKGKFTLDGEIFEAKGPLIIEPAGPARFLKI</sequence>
<proteinExistence type="predicted"/>
<dbReference type="SUPFAM" id="SSF111331">
    <property type="entry name" value="NAD kinase/diacylglycerol kinase-like"/>
    <property type="match status" value="1"/>
</dbReference>
<dbReference type="Proteomes" id="UP000663651">
    <property type="component" value="Chromosome"/>
</dbReference>
<evidence type="ECO:0000313" key="3">
    <source>
        <dbReference type="Proteomes" id="UP000663651"/>
    </source>
</evidence>
<accession>A0ABX7Q623</accession>
<evidence type="ECO:0000259" key="1">
    <source>
        <dbReference type="PROSITE" id="PS50146"/>
    </source>
</evidence>
<dbReference type="Pfam" id="PF00781">
    <property type="entry name" value="DAGK_cat"/>
    <property type="match status" value="1"/>
</dbReference>
<name>A0ABX7Q623_9BACT</name>
<feature type="domain" description="DAGKc" evidence="1">
    <location>
        <begin position="17"/>
        <end position="133"/>
    </location>
</feature>
<dbReference type="PROSITE" id="PS50146">
    <property type="entry name" value="DAGK"/>
    <property type="match status" value="1"/>
</dbReference>
<dbReference type="EMBL" id="CP071382">
    <property type="protein sequence ID" value="QSV46814.1"/>
    <property type="molecule type" value="Genomic_DNA"/>
</dbReference>
<organism evidence="2 3">
    <name type="scientific">Geobacter benzoatilyticus</name>
    <dbReference type="NCBI Taxonomy" id="2815309"/>
    <lineage>
        <taxon>Bacteria</taxon>
        <taxon>Pseudomonadati</taxon>
        <taxon>Thermodesulfobacteriota</taxon>
        <taxon>Desulfuromonadia</taxon>
        <taxon>Geobacterales</taxon>
        <taxon>Geobacteraceae</taxon>
        <taxon>Geobacter</taxon>
    </lineage>
</organism>
<dbReference type="Gene3D" id="3.40.50.10330">
    <property type="entry name" value="Probable inorganic polyphosphate/atp-NAD kinase, domain 1"/>
    <property type="match status" value="1"/>
</dbReference>
<protein>
    <recommendedName>
        <fullName evidence="1">DAGKc domain-containing protein</fullName>
    </recommendedName>
</protein>
<gene>
    <name evidence="2" type="ORF">JZM60_05965</name>
</gene>
<dbReference type="InterPro" id="IPR016064">
    <property type="entry name" value="NAD/diacylglycerol_kinase_sf"/>
</dbReference>
<dbReference type="RefSeq" id="WP_207164592.1">
    <property type="nucleotide sequence ID" value="NZ_CP071382.1"/>
</dbReference>
<keyword evidence="3" id="KW-1185">Reference proteome</keyword>
<dbReference type="InterPro" id="IPR017438">
    <property type="entry name" value="ATP-NAD_kinase_N"/>
</dbReference>
<reference evidence="2 3" key="1">
    <citation type="submission" date="2021-03" db="EMBL/GenBank/DDBJ databases">
        <title>Geobacter metallireducens gen. nov. sp. nov., a microorganism capable of coupling the complete oxidation of organic compounds to the reduction of iron and other metals.</title>
        <authorList>
            <person name="Li Y."/>
        </authorList>
    </citation>
    <scope>NUCLEOTIDE SEQUENCE [LARGE SCALE GENOMIC DNA]</scope>
    <source>
        <strain evidence="2 3">Jerry-YX</strain>
    </source>
</reference>